<feature type="transmembrane region" description="Helical" evidence="5">
    <location>
        <begin position="179"/>
        <end position="201"/>
    </location>
</feature>
<feature type="transmembrane region" description="Helical" evidence="5">
    <location>
        <begin position="262"/>
        <end position="281"/>
    </location>
</feature>
<dbReference type="RefSeq" id="WP_255036103.1">
    <property type="nucleotide sequence ID" value="NZ_RJUF01000009.1"/>
</dbReference>
<evidence type="ECO:0000259" key="6">
    <source>
        <dbReference type="Pfam" id="PF00892"/>
    </source>
</evidence>
<dbReference type="EMBL" id="RJUF01000009">
    <property type="protein sequence ID" value="MCP9762342.1"/>
    <property type="molecule type" value="Genomic_DNA"/>
</dbReference>
<protein>
    <submittedName>
        <fullName evidence="7">DMT family transporter</fullName>
    </submittedName>
</protein>
<dbReference type="PANTHER" id="PTHR22911:SF6">
    <property type="entry name" value="SOLUTE CARRIER FAMILY 35 MEMBER G1"/>
    <property type="match status" value="1"/>
</dbReference>
<dbReference type="Proteomes" id="UP001204144">
    <property type="component" value="Unassembled WGS sequence"/>
</dbReference>
<dbReference type="PANTHER" id="PTHR22911">
    <property type="entry name" value="ACYL-MALONYL CONDENSING ENZYME-RELATED"/>
    <property type="match status" value="1"/>
</dbReference>
<keyword evidence="2 5" id="KW-0812">Transmembrane</keyword>
<organism evidence="7 8">
    <name type="scientific">Lacihabitans soyangensis</name>
    <dbReference type="NCBI Taxonomy" id="869394"/>
    <lineage>
        <taxon>Bacteria</taxon>
        <taxon>Pseudomonadati</taxon>
        <taxon>Bacteroidota</taxon>
        <taxon>Cytophagia</taxon>
        <taxon>Cytophagales</taxon>
        <taxon>Leadbetterellaceae</taxon>
        <taxon>Lacihabitans</taxon>
    </lineage>
</organism>
<evidence type="ECO:0000256" key="5">
    <source>
        <dbReference type="SAM" id="Phobius"/>
    </source>
</evidence>
<feature type="transmembrane region" description="Helical" evidence="5">
    <location>
        <begin position="207"/>
        <end position="227"/>
    </location>
</feature>
<dbReference type="InterPro" id="IPR000620">
    <property type="entry name" value="EamA_dom"/>
</dbReference>
<accession>A0AAE3H0C0</accession>
<evidence type="ECO:0000256" key="1">
    <source>
        <dbReference type="ARBA" id="ARBA00004141"/>
    </source>
</evidence>
<feature type="transmembrane region" description="Helical" evidence="5">
    <location>
        <begin position="41"/>
        <end position="58"/>
    </location>
</feature>
<feature type="transmembrane region" description="Helical" evidence="5">
    <location>
        <begin position="239"/>
        <end position="256"/>
    </location>
</feature>
<evidence type="ECO:0000256" key="3">
    <source>
        <dbReference type="ARBA" id="ARBA00022989"/>
    </source>
</evidence>
<comment type="caution">
    <text evidence="7">The sequence shown here is derived from an EMBL/GenBank/DDBJ whole genome shotgun (WGS) entry which is preliminary data.</text>
</comment>
<dbReference type="Gene3D" id="1.10.3730.20">
    <property type="match status" value="1"/>
</dbReference>
<dbReference type="Pfam" id="PF00892">
    <property type="entry name" value="EamA"/>
    <property type="match status" value="2"/>
</dbReference>
<feature type="transmembrane region" description="Helical" evidence="5">
    <location>
        <begin position="147"/>
        <end position="167"/>
    </location>
</feature>
<feature type="domain" description="EamA" evidence="6">
    <location>
        <begin position="10"/>
        <end position="138"/>
    </location>
</feature>
<feature type="transmembrane region" description="Helical" evidence="5">
    <location>
        <begin position="70"/>
        <end position="88"/>
    </location>
</feature>
<feature type="transmembrane region" description="Helical" evidence="5">
    <location>
        <begin position="125"/>
        <end position="141"/>
    </location>
</feature>
<feature type="domain" description="EamA" evidence="6">
    <location>
        <begin position="152"/>
        <end position="279"/>
    </location>
</feature>
<proteinExistence type="predicted"/>
<evidence type="ECO:0000313" key="8">
    <source>
        <dbReference type="Proteomes" id="UP001204144"/>
    </source>
</evidence>
<gene>
    <name evidence="7" type="ORF">EGI31_05210</name>
</gene>
<sequence>MSITNFQFTKGIKYMLISTFCFSAMQSLVKYSTEIPIFEHIFFRSIIGWLLCVFFLKRERISLIGKNNKMLLFRGLVGSGSMFSFFYLLSRIPFGTAVAFKYLSPVFTTVLAVLILKEKLKLPQWFFLFLSFSGILLVKGFDPRISFTDLTIGLLAAFSGGLLFIIIRKIGEDDHHLVILHYFMLISTIISGVLCFDNFVWPNLFQASIILVIGLIGFTAQNFFTIAIQQQDQVSFLSILRYTEAIYALVIGYIWFNESYSYLSMLGMFMIFLGVILSMIYKSNLKKAAIENIN</sequence>
<keyword evidence="3 5" id="KW-1133">Transmembrane helix</keyword>
<dbReference type="AlphaFoldDB" id="A0AAE3H0C0"/>
<evidence type="ECO:0000256" key="2">
    <source>
        <dbReference type="ARBA" id="ARBA00022692"/>
    </source>
</evidence>
<keyword evidence="8" id="KW-1185">Reference proteome</keyword>
<reference evidence="7 8" key="1">
    <citation type="submission" date="2018-11" db="EMBL/GenBank/DDBJ databases">
        <title>Novel bacteria species description.</title>
        <authorList>
            <person name="Han J.-H."/>
        </authorList>
    </citation>
    <scope>NUCLEOTIDE SEQUENCE [LARGE SCALE GENOMIC DNA]</scope>
    <source>
        <strain evidence="7 8">KCTC23259</strain>
    </source>
</reference>
<comment type="subcellular location">
    <subcellularLocation>
        <location evidence="1">Membrane</location>
        <topology evidence="1">Multi-pass membrane protein</topology>
    </subcellularLocation>
</comment>
<keyword evidence="4 5" id="KW-0472">Membrane</keyword>
<dbReference type="SUPFAM" id="SSF103481">
    <property type="entry name" value="Multidrug resistance efflux transporter EmrE"/>
    <property type="match status" value="2"/>
</dbReference>
<name>A0AAE3H0C0_9BACT</name>
<feature type="transmembrane region" description="Helical" evidence="5">
    <location>
        <begin position="94"/>
        <end position="116"/>
    </location>
</feature>
<evidence type="ECO:0000256" key="4">
    <source>
        <dbReference type="ARBA" id="ARBA00023136"/>
    </source>
</evidence>
<dbReference type="InterPro" id="IPR037185">
    <property type="entry name" value="EmrE-like"/>
</dbReference>
<dbReference type="GO" id="GO:0016020">
    <property type="term" value="C:membrane"/>
    <property type="evidence" value="ECO:0007669"/>
    <property type="project" value="UniProtKB-SubCell"/>
</dbReference>
<evidence type="ECO:0000313" key="7">
    <source>
        <dbReference type="EMBL" id="MCP9762342.1"/>
    </source>
</evidence>